<reference evidence="3" key="1">
    <citation type="journal article" date="2019" name="Int. J. Syst. Evol. Microbiol.">
        <title>The Global Catalogue of Microorganisms (GCM) 10K type strain sequencing project: providing services to taxonomists for standard genome sequencing and annotation.</title>
        <authorList>
            <consortium name="The Broad Institute Genomics Platform"/>
            <consortium name="The Broad Institute Genome Sequencing Center for Infectious Disease"/>
            <person name="Wu L."/>
            <person name="Ma J."/>
        </authorList>
    </citation>
    <scope>NUCLEOTIDE SEQUENCE [LARGE SCALE GENOMIC DNA]</scope>
    <source>
        <strain evidence="3">JCM 11117</strain>
    </source>
</reference>
<gene>
    <name evidence="2" type="ORF">GCM10009559_23240</name>
</gene>
<dbReference type="Proteomes" id="UP001499967">
    <property type="component" value="Unassembled WGS sequence"/>
</dbReference>
<evidence type="ECO:0000313" key="2">
    <source>
        <dbReference type="EMBL" id="GAA0933500.1"/>
    </source>
</evidence>
<proteinExistence type="predicted"/>
<sequence>MTAADGCGSHAGIAEDLRALALVALDRIDPVLDRLRTEPADPPGPADASGTCSVCPICAVIAAVRGERPELAARLAEHATGLVAVLRTALAEGGPAPATDPPDVDEAPPPGRRVQRIPVQRRTP</sequence>
<feature type="region of interest" description="Disordered" evidence="1">
    <location>
        <begin position="92"/>
        <end position="124"/>
    </location>
</feature>
<organism evidence="2 3">
    <name type="scientific">Pseudonocardia zijingensis</name>
    <dbReference type="NCBI Taxonomy" id="153376"/>
    <lineage>
        <taxon>Bacteria</taxon>
        <taxon>Bacillati</taxon>
        <taxon>Actinomycetota</taxon>
        <taxon>Actinomycetes</taxon>
        <taxon>Pseudonocardiales</taxon>
        <taxon>Pseudonocardiaceae</taxon>
        <taxon>Pseudonocardia</taxon>
    </lineage>
</organism>
<dbReference type="RefSeq" id="WP_343941327.1">
    <property type="nucleotide sequence ID" value="NZ_BAAAHP010000067.1"/>
</dbReference>
<comment type="caution">
    <text evidence="2">The sequence shown here is derived from an EMBL/GenBank/DDBJ whole genome shotgun (WGS) entry which is preliminary data.</text>
</comment>
<evidence type="ECO:0000256" key="1">
    <source>
        <dbReference type="SAM" id="MobiDB-lite"/>
    </source>
</evidence>
<protein>
    <submittedName>
        <fullName evidence="2">Uncharacterized protein</fullName>
    </submittedName>
</protein>
<dbReference type="EMBL" id="BAAAHP010000067">
    <property type="protein sequence ID" value="GAA0933500.1"/>
    <property type="molecule type" value="Genomic_DNA"/>
</dbReference>
<evidence type="ECO:0000313" key="3">
    <source>
        <dbReference type="Proteomes" id="UP001499967"/>
    </source>
</evidence>
<keyword evidence="3" id="KW-1185">Reference proteome</keyword>
<accession>A0ABP4A9Q9</accession>
<name>A0ABP4A9Q9_9PSEU</name>